<organism evidence="3">
    <name type="scientific">Drosophila willistoni</name>
    <name type="common">Fruit fly</name>
    <dbReference type="NCBI Taxonomy" id="7260"/>
    <lineage>
        <taxon>Eukaryota</taxon>
        <taxon>Metazoa</taxon>
        <taxon>Ecdysozoa</taxon>
        <taxon>Arthropoda</taxon>
        <taxon>Hexapoda</taxon>
        <taxon>Insecta</taxon>
        <taxon>Pterygota</taxon>
        <taxon>Neoptera</taxon>
        <taxon>Endopterygota</taxon>
        <taxon>Diptera</taxon>
        <taxon>Brachycera</taxon>
        <taxon>Muscomorpha</taxon>
        <taxon>Ephydroidea</taxon>
        <taxon>Drosophilidae</taxon>
        <taxon>Drosophila</taxon>
        <taxon>Sophophora</taxon>
    </lineage>
</organism>
<reference evidence="2 3" key="1">
    <citation type="journal article" date="2007" name="Nature">
        <title>Evolution of genes and genomes on the Drosophila phylogeny.</title>
        <authorList>
            <consortium name="Drosophila 12 Genomes Consortium"/>
            <person name="Clark A.G."/>
            <person name="Eisen M.B."/>
            <person name="Smith D.R."/>
            <person name="Bergman C.M."/>
            <person name="Oliver B."/>
            <person name="Markow T.A."/>
            <person name="Kaufman T.C."/>
            <person name="Kellis M."/>
            <person name="Gelbart W."/>
            <person name="Iyer V.N."/>
            <person name="Pollard D.A."/>
            <person name="Sackton T.B."/>
            <person name="Larracuente A.M."/>
            <person name="Singh N.D."/>
            <person name="Abad J.P."/>
            <person name="Abt D.N."/>
            <person name="Adryan B."/>
            <person name="Aguade M."/>
            <person name="Akashi H."/>
            <person name="Anderson W.W."/>
            <person name="Aquadro C.F."/>
            <person name="Ardell D.H."/>
            <person name="Arguello R."/>
            <person name="Artieri C.G."/>
            <person name="Barbash D.A."/>
            <person name="Barker D."/>
            <person name="Barsanti P."/>
            <person name="Batterham P."/>
            <person name="Batzoglou S."/>
            <person name="Begun D."/>
            <person name="Bhutkar A."/>
            <person name="Blanco E."/>
            <person name="Bosak S.A."/>
            <person name="Bradley R.K."/>
            <person name="Brand A.D."/>
            <person name="Brent M.R."/>
            <person name="Brooks A.N."/>
            <person name="Brown R.H."/>
            <person name="Butlin R.K."/>
            <person name="Caggese C."/>
            <person name="Calvi B.R."/>
            <person name="Bernardo de Carvalho A."/>
            <person name="Caspi A."/>
            <person name="Castrezana S."/>
            <person name="Celniker S.E."/>
            <person name="Chang J.L."/>
            <person name="Chapple C."/>
            <person name="Chatterji S."/>
            <person name="Chinwalla A."/>
            <person name="Civetta A."/>
            <person name="Clifton S.W."/>
            <person name="Comeron J.M."/>
            <person name="Costello J.C."/>
            <person name="Coyne J.A."/>
            <person name="Daub J."/>
            <person name="David R.G."/>
            <person name="Delcher A.L."/>
            <person name="Delehaunty K."/>
            <person name="Do C.B."/>
            <person name="Ebling H."/>
            <person name="Edwards K."/>
            <person name="Eickbush T."/>
            <person name="Evans J.D."/>
            <person name="Filipski A."/>
            <person name="Findeiss S."/>
            <person name="Freyhult E."/>
            <person name="Fulton L."/>
            <person name="Fulton R."/>
            <person name="Garcia A.C."/>
            <person name="Gardiner A."/>
            <person name="Garfield D.A."/>
            <person name="Garvin B.E."/>
            <person name="Gibson G."/>
            <person name="Gilbert D."/>
            <person name="Gnerre S."/>
            <person name="Godfrey J."/>
            <person name="Good R."/>
            <person name="Gotea V."/>
            <person name="Gravely B."/>
            <person name="Greenberg A.J."/>
            <person name="Griffiths-Jones S."/>
            <person name="Gross S."/>
            <person name="Guigo R."/>
            <person name="Gustafson E.A."/>
            <person name="Haerty W."/>
            <person name="Hahn M.W."/>
            <person name="Halligan D.L."/>
            <person name="Halpern A.L."/>
            <person name="Halter G.M."/>
            <person name="Han M.V."/>
            <person name="Heger A."/>
            <person name="Hillier L."/>
            <person name="Hinrichs A.S."/>
            <person name="Holmes I."/>
            <person name="Hoskins R.A."/>
            <person name="Hubisz M.J."/>
            <person name="Hultmark D."/>
            <person name="Huntley M.A."/>
            <person name="Jaffe D.B."/>
            <person name="Jagadeeshan S."/>
            <person name="Jeck W.R."/>
            <person name="Johnson J."/>
            <person name="Jones C.D."/>
            <person name="Jordan W.C."/>
            <person name="Karpen G.H."/>
            <person name="Kataoka E."/>
            <person name="Keightley P.D."/>
            <person name="Kheradpour P."/>
            <person name="Kirkness E.F."/>
            <person name="Koerich L.B."/>
            <person name="Kristiansen K."/>
            <person name="Kudrna D."/>
            <person name="Kulathinal R.J."/>
            <person name="Kumar S."/>
            <person name="Kwok R."/>
            <person name="Lander E."/>
            <person name="Langley C.H."/>
            <person name="Lapoint R."/>
            <person name="Lazzaro B.P."/>
            <person name="Lee S.J."/>
            <person name="Levesque L."/>
            <person name="Li R."/>
            <person name="Lin C.F."/>
            <person name="Lin M.F."/>
            <person name="Lindblad-Toh K."/>
            <person name="Llopart A."/>
            <person name="Long M."/>
            <person name="Low L."/>
            <person name="Lozovsky E."/>
            <person name="Lu J."/>
            <person name="Luo M."/>
            <person name="Machado C.A."/>
            <person name="Makalowski W."/>
            <person name="Marzo M."/>
            <person name="Matsuda M."/>
            <person name="Matzkin L."/>
            <person name="McAllister B."/>
            <person name="McBride C.S."/>
            <person name="McKernan B."/>
            <person name="McKernan K."/>
            <person name="Mendez-Lago M."/>
            <person name="Minx P."/>
            <person name="Mollenhauer M.U."/>
            <person name="Montooth K."/>
            <person name="Mount S.M."/>
            <person name="Mu X."/>
            <person name="Myers E."/>
            <person name="Negre B."/>
            <person name="Newfeld S."/>
            <person name="Nielsen R."/>
            <person name="Noor M.A."/>
            <person name="O'Grady P."/>
            <person name="Pachter L."/>
            <person name="Papaceit M."/>
            <person name="Parisi M.J."/>
            <person name="Parisi M."/>
            <person name="Parts L."/>
            <person name="Pedersen J.S."/>
            <person name="Pesole G."/>
            <person name="Phillippy A.M."/>
            <person name="Ponting C.P."/>
            <person name="Pop M."/>
            <person name="Porcelli D."/>
            <person name="Powell J.R."/>
            <person name="Prohaska S."/>
            <person name="Pruitt K."/>
            <person name="Puig M."/>
            <person name="Quesneville H."/>
            <person name="Ram K.R."/>
            <person name="Rand D."/>
            <person name="Rasmussen M.D."/>
            <person name="Reed L.K."/>
            <person name="Reenan R."/>
            <person name="Reily A."/>
            <person name="Remington K.A."/>
            <person name="Rieger T.T."/>
            <person name="Ritchie M.G."/>
            <person name="Robin C."/>
            <person name="Rogers Y.H."/>
            <person name="Rohde C."/>
            <person name="Rozas J."/>
            <person name="Rubenfield M.J."/>
            <person name="Ruiz A."/>
            <person name="Russo S."/>
            <person name="Salzberg S.L."/>
            <person name="Sanchez-Gracia A."/>
            <person name="Saranga D.J."/>
            <person name="Sato H."/>
            <person name="Schaeffer S.W."/>
            <person name="Schatz M.C."/>
            <person name="Schlenke T."/>
            <person name="Schwartz R."/>
            <person name="Segarra C."/>
            <person name="Singh R.S."/>
            <person name="Sirot L."/>
            <person name="Sirota M."/>
            <person name="Sisneros N.B."/>
            <person name="Smith C.D."/>
            <person name="Smith T.F."/>
            <person name="Spieth J."/>
            <person name="Stage D.E."/>
            <person name="Stark A."/>
            <person name="Stephan W."/>
            <person name="Strausberg R.L."/>
            <person name="Strempel S."/>
            <person name="Sturgill D."/>
            <person name="Sutton G."/>
            <person name="Sutton G.G."/>
            <person name="Tao W."/>
            <person name="Teichmann S."/>
            <person name="Tobari Y.N."/>
            <person name="Tomimura Y."/>
            <person name="Tsolas J.M."/>
            <person name="Valente V.L."/>
            <person name="Venter E."/>
            <person name="Venter J.C."/>
            <person name="Vicario S."/>
            <person name="Vieira F.G."/>
            <person name="Vilella A.J."/>
            <person name="Villasante A."/>
            <person name="Walenz B."/>
            <person name="Wang J."/>
            <person name="Wasserman M."/>
            <person name="Watts T."/>
            <person name="Wilson D."/>
            <person name="Wilson R.K."/>
            <person name="Wing R.A."/>
            <person name="Wolfner M.F."/>
            <person name="Wong A."/>
            <person name="Wong G.K."/>
            <person name="Wu C.I."/>
            <person name="Wu G."/>
            <person name="Yamamoto D."/>
            <person name="Yang H.P."/>
            <person name="Yang S.P."/>
            <person name="Yorke J.A."/>
            <person name="Yoshida K."/>
            <person name="Zdobnov E."/>
            <person name="Zhang P."/>
            <person name="Zhang Y."/>
            <person name="Zimin A.V."/>
            <person name="Baldwin J."/>
            <person name="Abdouelleil A."/>
            <person name="Abdulkadir J."/>
            <person name="Abebe A."/>
            <person name="Abera B."/>
            <person name="Abreu J."/>
            <person name="Acer S.C."/>
            <person name="Aftuck L."/>
            <person name="Alexander A."/>
            <person name="An P."/>
            <person name="Anderson E."/>
            <person name="Anderson S."/>
            <person name="Arachi H."/>
            <person name="Azer M."/>
            <person name="Bachantsang P."/>
            <person name="Barry A."/>
            <person name="Bayul T."/>
            <person name="Berlin A."/>
            <person name="Bessette D."/>
            <person name="Bloom T."/>
            <person name="Blye J."/>
            <person name="Boguslavskiy L."/>
            <person name="Bonnet C."/>
            <person name="Boukhgalter B."/>
            <person name="Bourzgui I."/>
            <person name="Brown A."/>
            <person name="Cahill P."/>
            <person name="Channer S."/>
            <person name="Cheshatsang Y."/>
            <person name="Chuda L."/>
            <person name="Citroen M."/>
            <person name="Collymore A."/>
            <person name="Cooke P."/>
            <person name="Costello M."/>
            <person name="D'Aco K."/>
            <person name="Daza R."/>
            <person name="De Haan G."/>
            <person name="DeGray S."/>
            <person name="DeMaso C."/>
            <person name="Dhargay N."/>
            <person name="Dooley K."/>
            <person name="Dooley E."/>
            <person name="Doricent M."/>
            <person name="Dorje P."/>
            <person name="Dorjee K."/>
            <person name="Dupes A."/>
            <person name="Elong R."/>
            <person name="Falk J."/>
            <person name="Farina A."/>
            <person name="Faro S."/>
            <person name="Ferguson D."/>
            <person name="Fisher S."/>
            <person name="Foley C.D."/>
            <person name="Franke A."/>
            <person name="Friedrich D."/>
            <person name="Gadbois L."/>
            <person name="Gearin G."/>
            <person name="Gearin C.R."/>
            <person name="Giannoukos G."/>
            <person name="Goode T."/>
            <person name="Graham J."/>
            <person name="Grandbois E."/>
            <person name="Grewal S."/>
            <person name="Gyaltsen K."/>
            <person name="Hafez N."/>
            <person name="Hagos B."/>
            <person name="Hall J."/>
            <person name="Henson C."/>
            <person name="Hollinger A."/>
            <person name="Honan T."/>
            <person name="Huard M.D."/>
            <person name="Hughes L."/>
            <person name="Hurhula B."/>
            <person name="Husby M.E."/>
            <person name="Kamat A."/>
            <person name="Kanga B."/>
            <person name="Kashin S."/>
            <person name="Khazanovich D."/>
            <person name="Kisner P."/>
            <person name="Lance K."/>
            <person name="Lara M."/>
            <person name="Lee W."/>
            <person name="Lennon N."/>
            <person name="Letendre F."/>
            <person name="LeVine R."/>
            <person name="Lipovsky A."/>
            <person name="Liu X."/>
            <person name="Liu J."/>
            <person name="Liu S."/>
            <person name="Lokyitsang T."/>
            <person name="Lokyitsang Y."/>
            <person name="Lubonja R."/>
            <person name="Lui A."/>
            <person name="MacDonald P."/>
            <person name="Magnisalis V."/>
            <person name="Maru K."/>
            <person name="Matthews C."/>
            <person name="McCusker W."/>
            <person name="McDonough S."/>
            <person name="Mehta T."/>
            <person name="Meldrim J."/>
            <person name="Meneus L."/>
            <person name="Mihai O."/>
            <person name="Mihalev A."/>
            <person name="Mihova T."/>
            <person name="Mittelman R."/>
            <person name="Mlenga V."/>
            <person name="Montmayeur A."/>
            <person name="Mulrain L."/>
            <person name="Navidi A."/>
            <person name="Naylor J."/>
            <person name="Negash T."/>
            <person name="Nguyen T."/>
            <person name="Nguyen N."/>
            <person name="Nicol R."/>
            <person name="Norbu C."/>
            <person name="Norbu N."/>
            <person name="Novod N."/>
            <person name="O'Neill B."/>
            <person name="Osman S."/>
            <person name="Markiewicz E."/>
            <person name="Oyono O.L."/>
            <person name="Patti C."/>
            <person name="Phunkhang P."/>
            <person name="Pierre F."/>
            <person name="Priest M."/>
            <person name="Raghuraman S."/>
            <person name="Rege F."/>
            <person name="Reyes R."/>
            <person name="Rise C."/>
            <person name="Rogov P."/>
            <person name="Ross K."/>
            <person name="Ryan E."/>
            <person name="Settipalli S."/>
            <person name="Shea T."/>
            <person name="Sherpa N."/>
            <person name="Shi L."/>
            <person name="Shih D."/>
            <person name="Sparrow T."/>
            <person name="Spaulding J."/>
            <person name="Stalker J."/>
            <person name="Stange-Thomann N."/>
            <person name="Stavropoulos S."/>
            <person name="Stone C."/>
            <person name="Strader C."/>
            <person name="Tesfaye S."/>
            <person name="Thomson T."/>
            <person name="Thoulutsang Y."/>
            <person name="Thoulutsang D."/>
            <person name="Topham K."/>
            <person name="Topping I."/>
            <person name="Tsamla T."/>
            <person name="Vassiliev H."/>
            <person name="Vo A."/>
            <person name="Wangchuk T."/>
            <person name="Wangdi T."/>
            <person name="Weiand M."/>
            <person name="Wilkinson J."/>
            <person name="Wilson A."/>
            <person name="Yadav S."/>
            <person name="Young G."/>
            <person name="Yu Q."/>
            <person name="Zembek L."/>
            <person name="Zhong D."/>
            <person name="Zimmer A."/>
            <person name="Zwirko Z."/>
            <person name="Jaffe D.B."/>
            <person name="Alvarez P."/>
            <person name="Brockman W."/>
            <person name="Butler J."/>
            <person name="Chin C."/>
            <person name="Gnerre S."/>
            <person name="Grabherr M."/>
            <person name="Kleber M."/>
            <person name="Mauceli E."/>
            <person name="MacCallum I."/>
        </authorList>
    </citation>
    <scope>NUCLEOTIDE SEQUENCE [LARGE SCALE GENOMIC DNA]</scope>
    <source>
        <strain evidence="3">Tucson 14030-0811.24</strain>
    </source>
</reference>
<dbReference type="EMBL" id="CH963849">
    <property type="protein sequence ID" value="EDW73966.1"/>
    <property type="molecule type" value="Genomic_DNA"/>
</dbReference>
<dbReference type="Proteomes" id="UP000007798">
    <property type="component" value="Unassembled WGS sequence"/>
</dbReference>
<dbReference type="AlphaFoldDB" id="B4MPC7"/>
<feature type="compositionally biased region" description="Basic and acidic residues" evidence="1">
    <location>
        <begin position="14"/>
        <end position="24"/>
    </location>
</feature>
<feature type="region of interest" description="Disordered" evidence="1">
    <location>
        <begin position="1"/>
        <end position="39"/>
    </location>
</feature>
<evidence type="ECO:0000313" key="3">
    <source>
        <dbReference type="Proteomes" id="UP000007798"/>
    </source>
</evidence>
<feature type="compositionally biased region" description="Polar residues" evidence="1">
    <location>
        <begin position="27"/>
        <end position="37"/>
    </location>
</feature>
<protein>
    <submittedName>
        <fullName evidence="2">GK21629</fullName>
    </submittedName>
</protein>
<sequence length="54" mass="6021">MTNSTNSNSGRHNQRFDGADKDIPSRYTLSNASSDLTTPPPRFEKLYVCLLTTT</sequence>
<evidence type="ECO:0000313" key="2">
    <source>
        <dbReference type="EMBL" id="EDW73966.1"/>
    </source>
</evidence>
<evidence type="ECO:0000256" key="1">
    <source>
        <dbReference type="SAM" id="MobiDB-lite"/>
    </source>
</evidence>
<proteinExistence type="predicted"/>
<accession>B4MPC7</accession>
<name>B4MPC7_DROWI</name>
<feature type="compositionally biased region" description="Polar residues" evidence="1">
    <location>
        <begin position="1"/>
        <end position="11"/>
    </location>
</feature>
<gene>
    <name evidence="2" type="primary">Dwil\GK21629</name>
    <name evidence="2" type="ORF">Dwil_GK21629</name>
</gene>
<keyword evidence="3" id="KW-1185">Reference proteome</keyword>
<dbReference type="InParanoid" id="B4MPC7"/>
<dbReference type="HOGENOM" id="CLU_3052620_0_0_1"/>